<dbReference type="SUPFAM" id="SSF47769">
    <property type="entry name" value="SAM/Pointed domain"/>
    <property type="match status" value="1"/>
</dbReference>
<name>A0A6S7I8B9_PARCT</name>
<dbReference type="EMBL" id="CACRXK020003848">
    <property type="protein sequence ID" value="CAB4000488.1"/>
    <property type="molecule type" value="Genomic_DNA"/>
</dbReference>
<dbReference type="OrthoDB" id="691673at2759"/>
<comment type="caution">
    <text evidence="1">The sequence shown here is derived from an EMBL/GenBank/DDBJ whole genome shotgun (WGS) entry which is preliminary data.</text>
</comment>
<dbReference type="Gene3D" id="1.10.150.50">
    <property type="entry name" value="Transcription Factor, Ets-1"/>
    <property type="match status" value="1"/>
</dbReference>
<dbReference type="Proteomes" id="UP001152795">
    <property type="component" value="Unassembled WGS sequence"/>
</dbReference>
<sequence>MDNLPSCEFTSGEVSQWLESNGFAEFSGKFLVEDVDGEAFSLLPEGSLETLVDKSRLKAKGYEDFTLKELINKLKKLRQKYKEEKDKSKQTGNAASKKWKFFYEIDIFLTQRHNVNPPVVVDTMASDELHVHEVDDKQPSESGDNSSSEDSYKSLESIRDWSQICSNGQIREVHSIKWVRSSLKVNVFVNSYESYEPFDS</sequence>
<proteinExistence type="predicted"/>
<dbReference type="InterPro" id="IPR013761">
    <property type="entry name" value="SAM/pointed_sf"/>
</dbReference>
<organism evidence="1 2">
    <name type="scientific">Paramuricea clavata</name>
    <name type="common">Red gorgonian</name>
    <name type="synonym">Violescent sea-whip</name>
    <dbReference type="NCBI Taxonomy" id="317549"/>
    <lineage>
        <taxon>Eukaryota</taxon>
        <taxon>Metazoa</taxon>
        <taxon>Cnidaria</taxon>
        <taxon>Anthozoa</taxon>
        <taxon>Octocorallia</taxon>
        <taxon>Malacalcyonacea</taxon>
        <taxon>Plexauridae</taxon>
        <taxon>Paramuricea</taxon>
    </lineage>
</organism>
<gene>
    <name evidence="1" type="ORF">PACLA_8A069491</name>
</gene>
<protein>
    <submittedName>
        <fullName evidence="1">Uncharacterized protein</fullName>
    </submittedName>
</protein>
<keyword evidence="2" id="KW-1185">Reference proteome</keyword>
<dbReference type="AlphaFoldDB" id="A0A6S7I8B9"/>
<evidence type="ECO:0000313" key="1">
    <source>
        <dbReference type="EMBL" id="CAB4000488.1"/>
    </source>
</evidence>
<reference evidence="1" key="1">
    <citation type="submission" date="2020-04" db="EMBL/GenBank/DDBJ databases">
        <authorList>
            <person name="Alioto T."/>
            <person name="Alioto T."/>
            <person name="Gomez Garrido J."/>
        </authorList>
    </citation>
    <scope>NUCLEOTIDE SEQUENCE</scope>
    <source>
        <strain evidence="1">A484AB</strain>
    </source>
</reference>
<accession>A0A6S7I8B9</accession>
<evidence type="ECO:0000313" key="2">
    <source>
        <dbReference type="Proteomes" id="UP001152795"/>
    </source>
</evidence>